<keyword evidence="11" id="KW-0560">Oxidoreductase</keyword>
<dbReference type="GO" id="GO:0004129">
    <property type="term" value="F:cytochrome-c oxidase activity"/>
    <property type="evidence" value="ECO:0007669"/>
    <property type="project" value="InterPro"/>
</dbReference>
<organism evidence="11 12">
    <name type="scientific">Budvicia aquatica</name>
    <dbReference type="NCBI Taxonomy" id="82979"/>
    <lineage>
        <taxon>Bacteria</taxon>
        <taxon>Pseudomonadati</taxon>
        <taxon>Pseudomonadota</taxon>
        <taxon>Gammaproteobacteria</taxon>
        <taxon>Enterobacterales</taxon>
        <taxon>Budviciaceae</taxon>
        <taxon>Budvicia</taxon>
    </lineage>
</organism>
<keyword evidence="6" id="KW-0249">Electron transport</keyword>
<accession>A0A484ZD00</accession>
<keyword evidence="9" id="KW-0812">Transmembrane</keyword>
<evidence type="ECO:0000259" key="10">
    <source>
        <dbReference type="PROSITE" id="PS50855"/>
    </source>
</evidence>
<evidence type="ECO:0000256" key="6">
    <source>
        <dbReference type="ARBA" id="ARBA00022982"/>
    </source>
</evidence>
<keyword evidence="5" id="KW-0479">Metal-binding</keyword>
<dbReference type="EC" id="1.10.3.-" evidence="11"/>
<keyword evidence="7" id="KW-0408">Iron</keyword>
<dbReference type="InterPro" id="IPR023616">
    <property type="entry name" value="Cyt_c_oxase-like_su1_dom"/>
</dbReference>
<keyword evidence="9" id="KW-1133">Transmembrane helix</keyword>
<keyword evidence="2" id="KW-0813">Transport</keyword>
<dbReference type="PANTHER" id="PTHR10422">
    <property type="entry name" value="CYTOCHROME C OXIDASE SUBUNIT 1"/>
    <property type="match status" value="1"/>
</dbReference>
<protein>
    <submittedName>
        <fullName evidence="11">Ubiquinol oxidase subunit 1</fullName>
        <ecNumber evidence="11">1.10.3.-</ecNumber>
    </submittedName>
</protein>
<reference evidence="11 12" key="1">
    <citation type="submission" date="2019-03" db="EMBL/GenBank/DDBJ databases">
        <authorList>
            <consortium name="Pathogen Informatics"/>
        </authorList>
    </citation>
    <scope>NUCLEOTIDE SEQUENCE [LARGE SCALE GENOMIC DNA]</scope>
    <source>
        <strain evidence="11 12">NCTC12282</strain>
    </source>
</reference>
<dbReference type="AlphaFoldDB" id="A0A484ZD00"/>
<dbReference type="GO" id="GO:0009060">
    <property type="term" value="P:aerobic respiration"/>
    <property type="evidence" value="ECO:0007669"/>
    <property type="project" value="InterPro"/>
</dbReference>
<dbReference type="Pfam" id="PF00115">
    <property type="entry name" value="COX1"/>
    <property type="match status" value="1"/>
</dbReference>
<dbReference type="PRINTS" id="PR01165">
    <property type="entry name" value="CYCOXIDASEI"/>
</dbReference>
<dbReference type="GO" id="GO:0046872">
    <property type="term" value="F:metal ion binding"/>
    <property type="evidence" value="ECO:0007669"/>
    <property type="project" value="UniProtKB-KW"/>
</dbReference>
<comment type="similarity">
    <text evidence="1">Belongs to the heme-copper respiratory oxidase family.</text>
</comment>
<name>A0A484ZD00_9GAMM</name>
<proteinExistence type="inferred from homology"/>
<dbReference type="InterPro" id="IPR000883">
    <property type="entry name" value="Cyt_C_Oxase_1"/>
</dbReference>
<dbReference type="GO" id="GO:0009486">
    <property type="term" value="F:cytochrome bo3 ubiquinol oxidase activity"/>
    <property type="evidence" value="ECO:0007669"/>
    <property type="project" value="TreeGrafter"/>
</dbReference>
<dbReference type="SUPFAM" id="SSF81442">
    <property type="entry name" value="Cytochrome c oxidase subunit I-like"/>
    <property type="match status" value="1"/>
</dbReference>
<dbReference type="GO" id="GO:0005886">
    <property type="term" value="C:plasma membrane"/>
    <property type="evidence" value="ECO:0007669"/>
    <property type="project" value="TreeGrafter"/>
</dbReference>
<dbReference type="InterPro" id="IPR036927">
    <property type="entry name" value="Cyt_c_oxase-like_su1_sf"/>
</dbReference>
<sequence>MRAPGMTMMKMPVFTWTALCANILIIAAFPILTATIAMLTLDRYLGFHFFTNDLGGNQMMYVNLIWAWGHPEVYILILPCFGIFSEVVATFSKKRLFGYTSLYGQP</sequence>
<evidence type="ECO:0000256" key="2">
    <source>
        <dbReference type="ARBA" id="ARBA00022448"/>
    </source>
</evidence>
<evidence type="ECO:0000313" key="12">
    <source>
        <dbReference type="Proteomes" id="UP000373449"/>
    </source>
</evidence>
<dbReference type="EMBL" id="CAADJA010000002">
    <property type="protein sequence ID" value="VFS45343.1"/>
    <property type="molecule type" value="Genomic_DNA"/>
</dbReference>
<evidence type="ECO:0000256" key="8">
    <source>
        <dbReference type="ARBA" id="ARBA00023008"/>
    </source>
</evidence>
<evidence type="ECO:0000256" key="5">
    <source>
        <dbReference type="ARBA" id="ARBA00022723"/>
    </source>
</evidence>
<dbReference type="PROSITE" id="PS50855">
    <property type="entry name" value="COX1"/>
    <property type="match status" value="1"/>
</dbReference>
<evidence type="ECO:0000256" key="4">
    <source>
        <dbReference type="ARBA" id="ARBA00022660"/>
    </source>
</evidence>
<dbReference type="GO" id="GO:0020037">
    <property type="term" value="F:heme binding"/>
    <property type="evidence" value="ECO:0007669"/>
    <property type="project" value="InterPro"/>
</dbReference>
<evidence type="ECO:0000313" key="11">
    <source>
        <dbReference type="EMBL" id="VFS45343.1"/>
    </source>
</evidence>
<evidence type="ECO:0000256" key="7">
    <source>
        <dbReference type="ARBA" id="ARBA00023004"/>
    </source>
</evidence>
<keyword evidence="8" id="KW-0186">Copper</keyword>
<keyword evidence="9" id="KW-0472">Membrane</keyword>
<feature type="domain" description="Cytochrome oxidase subunit I profile" evidence="10">
    <location>
        <begin position="1"/>
        <end position="106"/>
    </location>
</feature>
<dbReference type="GO" id="GO:0022904">
    <property type="term" value="P:respiratory electron transport chain"/>
    <property type="evidence" value="ECO:0007669"/>
    <property type="project" value="TreeGrafter"/>
</dbReference>
<dbReference type="GO" id="GO:0015990">
    <property type="term" value="P:electron transport coupled proton transport"/>
    <property type="evidence" value="ECO:0007669"/>
    <property type="project" value="TreeGrafter"/>
</dbReference>
<evidence type="ECO:0000256" key="9">
    <source>
        <dbReference type="SAM" id="Phobius"/>
    </source>
</evidence>
<keyword evidence="3" id="KW-0349">Heme</keyword>
<dbReference type="PANTHER" id="PTHR10422:SF35">
    <property type="entry name" value="CYTOCHROME BO(3) UBIQUINOL OXIDASE SUBUNIT 1"/>
    <property type="match status" value="1"/>
</dbReference>
<evidence type="ECO:0000256" key="3">
    <source>
        <dbReference type="ARBA" id="ARBA00022617"/>
    </source>
</evidence>
<feature type="transmembrane region" description="Helical" evidence="9">
    <location>
        <begin position="73"/>
        <end position="91"/>
    </location>
</feature>
<keyword evidence="4" id="KW-0679">Respiratory chain</keyword>
<evidence type="ECO:0000256" key="1">
    <source>
        <dbReference type="ARBA" id="ARBA00009578"/>
    </source>
</evidence>
<dbReference type="Proteomes" id="UP000373449">
    <property type="component" value="Unassembled WGS sequence"/>
</dbReference>
<gene>
    <name evidence="11" type="primary">cyoB_3</name>
    <name evidence="11" type="ORF">NCTC12282_00215</name>
</gene>
<dbReference type="Gene3D" id="1.20.210.10">
    <property type="entry name" value="Cytochrome c oxidase-like, subunit I domain"/>
    <property type="match status" value="1"/>
</dbReference>